<dbReference type="EMBL" id="JACBZT010000001">
    <property type="protein sequence ID" value="NYJ07242.1"/>
    <property type="molecule type" value="Genomic_DNA"/>
</dbReference>
<dbReference type="Proteomes" id="UP000541969">
    <property type="component" value="Unassembled WGS sequence"/>
</dbReference>
<organism evidence="1 2">
    <name type="scientific">Petropleomorpha daqingensis</name>
    <dbReference type="NCBI Taxonomy" id="2026353"/>
    <lineage>
        <taxon>Bacteria</taxon>
        <taxon>Bacillati</taxon>
        <taxon>Actinomycetota</taxon>
        <taxon>Actinomycetes</taxon>
        <taxon>Geodermatophilales</taxon>
        <taxon>Geodermatophilaceae</taxon>
        <taxon>Petropleomorpha</taxon>
    </lineage>
</organism>
<accession>A0A853CL24</accession>
<comment type="caution">
    <text evidence="1">The sequence shown here is derived from an EMBL/GenBank/DDBJ whole genome shotgun (WGS) entry which is preliminary data.</text>
</comment>
<protein>
    <submittedName>
        <fullName evidence="1">Uncharacterized protein</fullName>
    </submittedName>
</protein>
<evidence type="ECO:0000313" key="1">
    <source>
        <dbReference type="EMBL" id="NYJ07242.1"/>
    </source>
</evidence>
<sequence length="139" mass="14801">MTLEPLGPDSVDLVASALTASADLSDVGMFVRVFTRSLADALPEGVVDVDHDRTMGDRLAGRPGTPTALRLTFPERRLSLTATRGWPEAEVQQVVRGVVLSRKQVPVEEWVRTLAAELTDLAARNASARAALAALLGSP</sequence>
<proteinExistence type="predicted"/>
<name>A0A853CL24_9ACTN</name>
<dbReference type="RefSeq" id="WP_179718952.1">
    <property type="nucleotide sequence ID" value="NZ_JACBZT010000001.1"/>
</dbReference>
<gene>
    <name evidence="1" type="ORF">GGQ55_003520</name>
</gene>
<evidence type="ECO:0000313" key="2">
    <source>
        <dbReference type="Proteomes" id="UP000541969"/>
    </source>
</evidence>
<dbReference type="AlphaFoldDB" id="A0A853CL24"/>
<keyword evidence="2" id="KW-1185">Reference proteome</keyword>
<reference evidence="1 2" key="1">
    <citation type="submission" date="2020-07" db="EMBL/GenBank/DDBJ databases">
        <title>Sequencing the genomes of 1000 actinobacteria strains.</title>
        <authorList>
            <person name="Klenk H.-P."/>
        </authorList>
    </citation>
    <scope>NUCLEOTIDE SEQUENCE [LARGE SCALE GENOMIC DNA]</scope>
    <source>
        <strain evidence="1 2">DSM 104001</strain>
    </source>
</reference>